<dbReference type="CDD" id="cd12152">
    <property type="entry name" value="F1-ATPase_delta"/>
    <property type="match status" value="1"/>
</dbReference>
<comment type="subunit">
    <text evidence="8 9">F-type ATPases have 2 components, CF(1) - the catalytic core - and CF(0) - the membrane proton channel. CF(1) has five subunits: alpha(3), beta(3), gamma(1), delta(1), epsilon(1). CF(0) has three main subunits: a, b and c.</text>
</comment>
<gene>
    <name evidence="8" type="primary">atpC</name>
    <name evidence="11" type="ORF">SAMN05216529_12245</name>
</gene>
<evidence type="ECO:0000313" key="11">
    <source>
        <dbReference type="EMBL" id="SUQ16156.1"/>
    </source>
</evidence>
<evidence type="ECO:0000256" key="1">
    <source>
        <dbReference type="ARBA" id="ARBA00004184"/>
    </source>
</evidence>
<comment type="subcellular location">
    <subcellularLocation>
        <location evidence="8">Cell membrane</location>
        <topology evidence="8">Peripheral membrane protein</topology>
    </subcellularLocation>
    <subcellularLocation>
        <location evidence="1">Endomembrane system</location>
        <topology evidence="1">Peripheral membrane protein</topology>
    </subcellularLocation>
</comment>
<dbReference type="AlphaFoldDB" id="A0A315ZNM9"/>
<feature type="domain" description="ATP synthase F1 complex delta/epsilon subunit N-terminal" evidence="10">
    <location>
        <begin position="15"/>
        <end position="89"/>
    </location>
</feature>
<keyword evidence="7 8" id="KW-0066">ATP synthesis</keyword>
<evidence type="ECO:0000256" key="9">
    <source>
        <dbReference type="RuleBase" id="RU003656"/>
    </source>
</evidence>
<name>A0A315ZNM9_9FIRM</name>
<evidence type="ECO:0000256" key="7">
    <source>
        <dbReference type="ARBA" id="ARBA00023310"/>
    </source>
</evidence>
<comment type="function">
    <text evidence="8">Produces ATP from ADP in the presence of a proton gradient across the membrane.</text>
</comment>
<comment type="similarity">
    <text evidence="2 8 9">Belongs to the ATPase epsilon chain family.</text>
</comment>
<keyword evidence="5 8" id="KW-0472">Membrane</keyword>
<protein>
    <recommendedName>
        <fullName evidence="8">ATP synthase epsilon chain</fullName>
    </recommendedName>
    <alternativeName>
        <fullName evidence="8">ATP synthase F1 sector epsilon subunit</fullName>
    </alternativeName>
    <alternativeName>
        <fullName evidence="8">F-ATPase epsilon subunit</fullName>
    </alternativeName>
</protein>
<evidence type="ECO:0000256" key="4">
    <source>
        <dbReference type="ARBA" id="ARBA00023065"/>
    </source>
</evidence>
<dbReference type="GO" id="GO:0045259">
    <property type="term" value="C:proton-transporting ATP synthase complex"/>
    <property type="evidence" value="ECO:0007669"/>
    <property type="project" value="UniProtKB-KW"/>
</dbReference>
<evidence type="ECO:0000256" key="8">
    <source>
        <dbReference type="HAMAP-Rule" id="MF_00530"/>
    </source>
</evidence>
<dbReference type="GO" id="GO:0005886">
    <property type="term" value="C:plasma membrane"/>
    <property type="evidence" value="ECO:0007669"/>
    <property type="project" value="UniProtKB-SubCell"/>
</dbReference>
<dbReference type="InterPro" id="IPR036771">
    <property type="entry name" value="ATPsynth_dsu/esu_N"/>
</dbReference>
<dbReference type="NCBIfam" id="TIGR01216">
    <property type="entry name" value="ATP_synt_epsi"/>
    <property type="match status" value="1"/>
</dbReference>
<dbReference type="OrthoDB" id="9804110at2"/>
<dbReference type="Proteomes" id="UP000254051">
    <property type="component" value="Unassembled WGS sequence"/>
</dbReference>
<proteinExistence type="inferred from homology"/>
<dbReference type="EMBL" id="UHJJ01000022">
    <property type="protein sequence ID" value="SUQ16156.1"/>
    <property type="molecule type" value="Genomic_DNA"/>
</dbReference>
<dbReference type="InterPro" id="IPR020546">
    <property type="entry name" value="ATP_synth_F1_dsu/esu_N"/>
</dbReference>
<evidence type="ECO:0000256" key="5">
    <source>
        <dbReference type="ARBA" id="ARBA00023136"/>
    </source>
</evidence>
<keyword evidence="3 8" id="KW-0813">Transport</keyword>
<dbReference type="SUPFAM" id="SSF51344">
    <property type="entry name" value="Epsilon subunit of F1F0-ATP synthase N-terminal domain"/>
    <property type="match status" value="1"/>
</dbReference>
<evidence type="ECO:0000313" key="12">
    <source>
        <dbReference type="Proteomes" id="UP000254051"/>
    </source>
</evidence>
<dbReference type="HAMAP" id="MF_00530">
    <property type="entry name" value="ATP_synth_epsil_bac"/>
    <property type="match status" value="1"/>
</dbReference>
<dbReference type="GO" id="GO:0046933">
    <property type="term" value="F:proton-transporting ATP synthase activity, rotational mechanism"/>
    <property type="evidence" value="ECO:0007669"/>
    <property type="project" value="UniProtKB-UniRule"/>
</dbReference>
<dbReference type="PANTHER" id="PTHR13822">
    <property type="entry name" value="ATP SYNTHASE DELTA/EPSILON CHAIN"/>
    <property type="match status" value="1"/>
</dbReference>
<dbReference type="Gene3D" id="2.60.15.10">
    <property type="entry name" value="F0F1 ATP synthase delta/epsilon subunit, N-terminal"/>
    <property type="match status" value="1"/>
</dbReference>
<reference evidence="12" key="1">
    <citation type="submission" date="2017-07" db="EMBL/GenBank/DDBJ databases">
        <authorList>
            <person name="Varghese N."/>
            <person name="Submissions S."/>
        </authorList>
    </citation>
    <scope>NUCLEOTIDE SEQUENCE [LARGE SCALE GENOMIC DNA]</scope>
    <source>
        <strain evidence="12">NLAE-zl-C134</strain>
    </source>
</reference>
<keyword evidence="6 8" id="KW-0139">CF(1)</keyword>
<sequence length="158" mass="17675">MAGQQTNVVNDRKINLNITTPRGVKFVEKADMIIMRCIDGNMGALLGHEPVSTILGDGILRIFNNGVEKKLAVFGGIAEIGNTTVNIFTTIAQHPEEIDRERAEEDRQSAEATILEASEELKFRSSYILLRRSLVRIEVSLHLEDDEEYSDDEETNSI</sequence>
<dbReference type="PANTHER" id="PTHR13822:SF10">
    <property type="entry name" value="ATP SYNTHASE EPSILON CHAIN, CHLOROPLASTIC"/>
    <property type="match status" value="1"/>
</dbReference>
<dbReference type="InterPro" id="IPR001469">
    <property type="entry name" value="ATP_synth_F1_dsu/esu"/>
</dbReference>
<dbReference type="GO" id="GO:0005524">
    <property type="term" value="F:ATP binding"/>
    <property type="evidence" value="ECO:0007669"/>
    <property type="project" value="UniProtKB-UniRule"/>
</dbReference>
<evidence type="ECO:0000256" key="6">
    <source>
        <dbReference type="ARBA" id="ARBA00023196"/>
    </source>
</evidence>
<keyword evidence="8" id="KW-0375">Hydrogen ion transport</keyword>
<organism evidence="11 12">
    <name type="scientific">Faecalicatena contorta</name>
    <dbReference type="NCBI Taxonomy" id="39482"/>
    <lineage>
        <taxon>Bacteria</taxon>
        <taxon>Bacillati</taxon>
        <taxon>Bacillota</taxon>
        <taxon>Clostridia</taxon>
        <taxon>Lachnospirales</taxon>
        <taxon>Lachnospiraceae</taxon>
        <taxon>Faecalicatena</taxon>
    </lineage>
</organism>
<keyword evidence="8" id="KW-1003">Cell membrane</keyword>
<dbReference type="Pfam" id="PF02823">
    <property type="entry name" value="ATP-synt_DE_N"/>
    <property type="match status" value="1"/>
</dbReference>
<dbReference type="GO" id="GO:0012505">
    <property type="term" value="C:endomembrane system"/>
    <property type="evidence" value="ECO:0007669"/>
    <property type="project" value="UniProtKB-SubCell"/>
</dbReference>
<evidence type="ECO:0000259" key="10">
    <source>
        <dbReference type="Pfam" id="PF02823"/>
    </source>
</evidence>
<accession>A0A315ZNM9</accession>
<evidence type="ECO:0000256" key="2">
    <source>
        <dbReference type="ARBA" id="ARBA00005712"/>
    </source>
</evidence>
<evidence type="ECO:0000256" key="3">
    <source>
        <dbReference type="ARBA" id="ARBA00022448"/>
    </source>
</evidence>
<keyword evidence="12" id="KW-1185">Reference proteome</keyword>
<keyword evidence="4 8" id="KW-0406">Ion transport</keyword>